<organism evidence="1 2">
    <name type="scientific">Candidatus Falkowbacteria bacterium CG10_big_fil_rev_8_21_14_0_10_39_11</name>
    <dbReference type="NCBI Taxonomy" id="1974565"/>
    <lineage>
        <taxon>Bacteria</taxon>
        <taxon>Candidatus Falkowiibacteriota</taxon>
    </lineage>
</organism>
<dbReference type="EMBL" id="PFAP01000005">
    <property type="protein sequence ID" value="PIR94447.1"/>
    <property type="molecule type" value="Genomic_DNA"/>
</dbReference>
<sequence length="96" mass="10619">MARDTHVADREEAIANNEVFVSFGDSTNVKYALRRQGGMMTVGDVMRVARVSQGIPTKVQTVILHRQGVEPRQVQLNEVLEPGDHVEPLRPAGRKG</sequence>
<evidence type="ECO:0000313" key="1">
    <source>
        <dbReference type="EMBL" id="PIR94447.1"/>
    </source>
</evidence>
<comment type="caution">
    <text evidence="1">The sequence shown here is derived from an EMBL/GenBank/DDBJ whole genome shotgun (WGS) entry which is preliminary data.</text>
</comment>
<dbReference type="Proteomes" id="UP000229901">
    <property type="component" value="Unassembled WGS sequence"/>
</dbReference>
<proteinExistence type="predicted"/>
<reference evidence="2" key="1">
    <citation type="submission" date="2017-09" db="EMBL/GenBank/DDBJ databases">
        <title>Depth-based differentiation of microbial function through sediment-hosted aquifers and enrichment of novel symbionts in the deep terrestrial subsurface.</title>
        <authorList>
            <person name="Probst A.J."/>
            <person name="Ladd B."/>
            <person name="Jarett J.K."/>
            <person name="Geller-Mcgrath D.E."/>
            <person name="Sieber C.M.K."/>
            <person name="Emerson J.B."/>
            <person name="Anantharaman K."/>
            <person name="Thomas B.C."/>
            <person name="Malmstrom R."/>
            <person name="Stieglmeier M."/>
            <person name="Klingl A."/>
            <person name="Woyke T."/>
            <person name="Ryan C.M."/>
            <person name="Banfield J.F."/>
        </authorList>
    </citation>
    <scope>NUCLEOTIDE SEQUENCE [LARGE SCALE GENOMIC DNA]</scope>
</reference>
<evidence type="ECO:0000313" key="2">
    <source>
        <dbReference type="Proteomes" id="UP000229901"/>
    </source>
</evidence>
<evidence type="ECO:0008006" key="3">
    <source>
        <dbReference type="Google" id="ProtNLM"/>
    </source>
</evidence>
<gene>
    <name evidence="1" type="ORF">COT97_01165</name>
</gene>
<name>A0A2H0V5Q7_9BACT</name>
<protein>
    <recommendedName>
        <fullName evidence="3">Soluble ligand binding domain-containing protein</fullName>
    </recommendedName>
</protein>
<accession>A0A2H0V5Q7</accession>
<dbReference type="AlphaFoldDB" id="A0A2H0V5Q7"/>